<proteinExistence type="inferred from homology"/>
<evidence type="ECO:0000313" key="3">
    <source>
        <dbReference type="EMBL" id="MCF1715340.1"/>
    </source>
</evidence>
<keyword evidence="3" id="KW-0808">Transferase</keyword>
<dbReference type="Gene3D" id="3.40.50.2000">
    <property type="entry name" value="Glycogen Phosphorylase B"/>
    <property type="match status" value="2"/>
</dbReference>
<sequence>MLLLATDLDGTFLGGKSADKQQLYRVIRENPTVRLVFVTGRGLETVIPLLNDPVIPNPDYIICDVGATVVNGRTLEPIQPIQSEIENRWPGSLVVNNRLKDIRGLKRQEVPMTRRSSYFFDHETDMEQLKSFAAELGCDVLVSAGKFLDVLPPGVNKGFTLKQLVKLLSVPEDQILVAGDTLNDLSLYQTGYKGVVVGAAEPALVEATAGQSLIYQAERPGCGGILEAFRAFGAFNQYDPALEESNEMPAAGENQLLMVYHRLPYEIREVNGERKHVPPTSPNGIIPSLMGFFREGRSGTWIAWEEVEKTGSQLRNIYIDEEKYPNLLAGRIGLTKKEVELFYKVFSKEAFWPTIFSFIDKASFNHDHWDHYVRINRLFAEKTAKEADYGANVWIHDYNLWMVPGILRQLRPDLNIAFFHHTSFPPADIFNIIPWRGDIIGSLLQCDYIGFHIPRYAENFVDVVRSLLPVTVLEEQNCTERFLSYSCPLGVEKMPRLIEAGSRKVKLGAHPIGVHTGYIKECYEKAQRRKLVQQLRDQVGENKKIVLSVERLDYVKGPLEKIYAFQEFLEEYPEFHGKVELINICTPPAKGMKIYEKVQQELEQAVGKINGKYSRIGWTPIHFFFRSFPFEELVAYYAVSDIAWITPLRDGLNLVAKEYVAVQGLKEENKGVVIISEFAGVSVEMGYALRTNPYDKRSLKDVLLQAILMEPEERDMRMSRLFDTVNYYDIGYWSNDFMQEMESIKSLQYHF</sequence>
<dbReference type="Gene3D" id="3.90.1070.10">
    <property type="match status" value="1"/>
</dbReference>
<dbReference type="SFLD" id="SFLDS00003">
    <property type="entry name" value="Haloacid_Dehalogenase"/>
    <property type="match status" value="1"/>
</dbReference>
<dbReference type="NCBIfam" id="TIGR02398">
    <property type="entry name" value="gluc_glyc_Psyn"/>
    <property type="match status" value="1"/>
</dbReference>
<dbReference type="NCBIfam" id="TIGR01484">
    <property type="entry name" value="HAD-SF-IIB"/>
    <property type="match status" value="1"/>
</dbReference>
<dbReference type="InterPro" id="IPR023214">
    <property type="entry name" value="HAD_sf"/>
</dbReference>
<dbReference type="CDD" id="cd03788">
    <property type="entry name" value="GT20_TPS"/>
    <property type="match status" value="1"/>
</dbReference>
<keyword evidence="4" id="KW-1185">Reference proteome</keyword>
<dbReference type="RefSeq" id="WP_234866295.1">
    <property type="nucleotide sequence ID" value="NZ_JAKEVY010000003.1"/>
</dbReference>
<reference evidence="3 4" key="1">
    <citation type="submission" date="2022-01" db="EMBL/GenBank/DDBJ databases">
        <title>Flavihumibacter sp. nov., isolated from sediment of a river.</title>
        <authorList>
            <person name="Liu H."/>
        </authorList>
    </citation>
    <scope>NUCLEOTIDE SEQUENCE [LARGE SCALE GENOMIC DNA]</scope>
    <source>
        <strain evidence="3 4">RY-1</strain>
    </source>
</reference>
<organism evidence="3 4">
    <name type="scientific">Flavihumibacter fluminis</name>
    <dbReference type="NCBI Taxonomy" id="2909236"/>
    <lineage>
        <taxon>Bacteria</taxon>
        <taxon>Pseudomonadati</taxon>
        <taxon>Bacteroidota</taxon>
        <taxon>Chitinophagia</taxon>
        <taxon>Chitinophagales</taxon>
        <taxon>Chitinophagaceae</taxon>
        <taxon>Flavihumibacter</taxon>
    </lineage>
</organism>
<dbReference type="EMBL" id="JAKEVY010000003">
    <property type="protein sequence ID" value="MCF1715340.1"/>
    <property type="molecule type" value="Genomic_DNA"/>
</dbReference>
<gene>
    <name evidence="3" type="primary">ggpS</name>
    <name evidence="3" type="ORF">L0U88_11940</name>
</gene>
<dbReference type="GO" id="GO:0033828">
    <property type="term" value="F:glucosylglycerol-phosphate synthase activity"/>
    <property type="evidence" value="ECO:0007669"/>
    <property type="project" value="UniProtKB-EC"/>
</dbReference>
<dbReference type="InterPro" id="IPR012764">
    <property type="entry name" value="Gluc_glyc_Psyn"/>
</dbReference>
<dbReference type="Pfam" id="PF00982">
    <property type="entry name" value="Glyco_transf_20"/>
    <property type="match status" value="1"/>
</dbReference>
<dbReference type="InterPro" id="IPR006380">
    <property type="entry name" value="SPP-like_dom"/>
</dbReference>
<evidence type="ECO:0000313" key="4">
    <source>
        <dbReference type="Proteomes" id="UP001200145"/>
    </source>
</evidence>
<comment type="caution">
    <text evidence="3">The sequence shown here is derived from an EMBL/GenBank/DDBJ whole genome shotgun (WGS) entry which is preliminary data.</text>
</comment>
<name>A0ABS9BIC2_9BACT</name>
<dbReference type="PANTHER" id="PTHR10788:SF106">
    <property type="entry name" value="BCDNA.GH08860"/>
    <property type="match status" value="1"/>
</dbReference>
<evidence type="ECO:0000259" key="2">
    <source>
        <dbReference type="Pfam" id="PF05116"/>
    </source>
</evidence>
<dbReference type="InterPro" id="IPR036412">
    <property type="entry name" value="HAD-like_sf"/>
</dbReference>
<keyword evidence="3" id="KW-0328">Glycosyltransferase</keyword>
<dbReference type="SUPFAM" id="SSF56784">
    <property type="entry name" value="HAD-like"/>
    <property type="match status" value="1"/>
</dbReference>
<dbReference type="Proteomes" id="UP001200145">
    <property type="component" value="Unassembled WGS sequence"/>
</dbReference>
<dbReference type="Gene3D" id="3.40.50.1000">
    <property type="entry name" value="HAD superfamily/HAD-like"/>
    <property type="match status" value="1"/>
</dbReference>
<protein>
    <submittedName>
        <fullName evidence="3">Glucosylglycerol-phosphate synthase</fullName>
        <ecNumber evidence="3">2.4.1.213</ecNumber>
    </submittedName>
</protein>
<dbReference type="SUPFAM" id="SSF53756">
    <property type="entry name" value="UDP-Glycosyltransferase/glycogen phosphorylase"/>
    <property type="match status" value="1"/>
</dbReference>
<comment type="similarity">
    <text evidence="1">Belongs to the glycosyltransferase 20 family.</text>
</comment>
<dbReference type="SFLD" id="SFLDG01140">
    <property type="entry name" value="C2.B:_Phosphomannomutase_and_P"/>
    <property type="match status" value="1"/>
</dbReference>
<dbReference type="EC" id="2.4.1.213" evidence="3"/>
<dbReference type="PANTHER" id="PTHR10788">
    <property type="entry name" value="TREHALOSE-6-PHOSPHATE SYNTHASE"/>
    <property type="match status" value="1"/>
</dbReference>
<feature type="domain" description="Sucrose phosphatase-like" evidence="2">
    <location>
        <begin position="2"/>
        <end position="232"/>
    </location>
</feature>
<dbReference type="Pfam" id="PF05116">
    <property type="entry name" value="S6PP"/>
    <property type="match status" value="1"/>
</dbReference>
<accession>A0ABS9BIC2</accession>
<evidence type="ECO:0000256" key="1">
    <source>
        <dbReference type="ARBA" id="ARBA00008799"/>
    </source>
</evidence>
<dbReference type="InterPro" id="IPR001830">
    <property type="entry name" value="Glyco_trans_20"/>
</dbReference>
<dbReference type="SFLD" id="SFLDG01141">
    <property type="entry name" value="C2.B.1:_Sucrose_Phosphatase_Li"/>
    <property type="match status" value="1"/>
</dbReference>
<dbReference type="InterPro" id="IPR006379">
    <property type="entry name" value="HAD-SF_hydro_IIB"/>
</dbReference>